<feature type="active site" description="Proton donor; for dehydratase activity" evidence="5">
    <location>
        <position position="1506"/>
    </location>
</feature>
<dbReference type="NCBIfam" id="TIGR04532">
    <property type="entry name" value="PT_fungal_PKS"/>
    <property type="match status" value="1"/>
</dbReference>
<feature type="active site" description="Proton acceptor; for dehydratase activity" evidence="5">
    <location>
        <position position="1319"/>
    </location>
</feature>
<evidence type="ECO:0000256" key="4">
    <source>
        <dbReference type="ARBA" id="ARBA00022737"/>
    </source>
</evidence>
<dbReference type="SMART" id="SM00825">
    <property type="entry name" value="PKS_KS"/>
    <property type="match status" value="1"/>
</dbReference>
<dbReference type="GO" id="GO:0005886">
    <property type="term" value="C:plasma membrane"/>
    <property type="evidence" value="ECO:0007669"/>
    <property type="project" value="TreeGrafter"/>
</dbReference>
<dbReference type="InterPro" id="IPR030918">
    <property type="entry name" value="PT_fungal_PKS"/>
</dbReference>
<dbReference type="OrthoDB" id="329835at2759"/>
<dbReference type="GO" id="GO:0004312">
    <property type="term" value="F:fatty acid synthase activity"/>
    <property type="evidence" value="ECO:0007669"/>
    <property type="project" value="TreeGrafter"/>
</dbReference>
<comment type="caution">
    <text evidence="10">The sequence shown here is derived from an EMBL/GenBank/DDBJ whole genome shotgun (WGS) entry which is preliminary data.</text>
</comment>
<dbReference type="Gene3D" id="3.40.366.10">
    <property type="entry name" value="Malonyl-Coenzyme A Acyl Carrier Protein, domain 2"/>
    <property type="match status" value="2"/>
</dbReference>
<keyword evidence="3" id="KW-0808">Transferase</keyword>
<dbReference type="FunFam" id="3.40.366.10:FF:000002">
    <property type="entry name" value="Probable polyketide synthase 2"/>
    <property type="match status" value="1"/>
</dbReference>
<dbReference type="InterPro" id="IPR020841">
    <property type="entry name" value="PKS_Beta-ketoAc_synthase_dom"/>
</dbReference>
<dbReference type="InterPro" id="IPR001031">
    <property type="entry name" value="Thioesterase"/>
</dbReference>
<evidence type="ECO:0000256" key="2">
    <source>
        <dbReference type="ARBA" id="ARBA00022553"/>
    </source>
</evidence>
<dbReference type="Proteomes" id="UP000055045">
    <property type="component" value="Unassembled WGS sequence"/>
</dbReference>
<dbReference type="InterPro" id="IPR020806">
    <property type="entry name" value="PKS_PP-bd"/>
</dbReference>
<dbReference type="GO" id="GO:0030639">
    <property type="term" value="P:polyketide biosynthetic process"/>
    <property type="evidence" value="ECO:0007669"/>
    <property type="project" value="UniProtKB-ARBA"/>
</dbReference>
<dbReference type="InterPro" id="IPR016036">
    <property type="entry name" value="Malonyl_transacylase_ACP-bd"/>
</dbReference>
<dbReference type="InterPro" id="IPR042104">
    <property type="entry name" value="PKS_dehydratase_sf"/>
</dbReference>
<dbReference type="FunFam" id="3.40.47.10:FF:000031">
    <property type="entry name" value="Sterigmatocystin biosynthesis polyketide synthase"/>
    <property type="match status" value="1"/>
</dbReference>
<dbReference type="FunFam" id="3.40.50.1820:FF:000116">
    <property type="entry name" value="Sterigmatocystin biosynthesis polyketide synthase"/>
    <property type="match status" value="1"/>
</dbReference>
<dbReference type="PROSITE" id="PS52004">
    <property type="entry name" value="KS3_2"/>
    <property type="match status" value="1"/>
</dbReference>
<dbReference type="GO" id="GO:0031177">
    <property type="term" value="F:phosphopantetheine binding"/>
    <property type="evidence" value="ECO:0007669"/>
    <property type="project" value="InterPro"/>
</dbReference>
<feature type="domain" description="Ketosynthase family 3 (KS3)" evidence="8">
    <location>
        <begin position="375"/>
        <end position="809"/>
    </location>
</feature>
<dbReference type="Gene3D" id="3.10.129.110">
    <property type="entry name" value="Polyketide synthase dehydratase"/>
    <property type="match status" value="1"/>
</dbReference>
<dbReference type="Pfam" id="PF22621">
    <property type="entry name" value="CurL-like_PKS_C"/>
    <property type="match status" value="1"/>
</dbReference>
<evidence type="ECO:0000259" key="7">
    <source>
        <dbReference type="PROSITE" id="PS50075"/>
    </source>
</evidence>
<evidence type="ECO:0000259" key="9">
    <source>
        <dbReference type="PROSITE" id="PS52019"/>
    </source>
</evidence>
<dbReference type="InterPro" id="IPR014043">
    <property type="entry name" value="Acyl_transferase_dom"/>
</dbReference>
<feature type="domain" description="PKS/mFAS DH" evidence="9">
    <location>
        <begin position="1275"/>
        <end position="1594"/>
    </location>
</feature>
<dbReference type="SMART" id="SM00827">
    <property type="entry name" value="PKS_AT"/>
    <property type="match status" value="1"/>
</dbReference>
<keyword evidence="4" id="KW-0677">Repeat</keyword>
<dbReference type="FunFam" id="1.10.1200.10:FF:000011">
    <property type="entry name" value="Sterigmatocystin biosynthesis polyketide synthase"/>
    <property type="match status" value="2"/>
</dbReference>
<dbReference type="InterPro" id="IPR016039">
    <property type="entry name" value="Thiolase-like"/>
</dbReference>
<dbReference type="PANTHER" id="PTHR43775:SF40">
    <property type="entry name" value="NORSOLORINIC ACID SYNTHASE STCA"/>
    <property type="match status" value="1"/>
</dbReference>
<dbReference type="Gene3D" id="3.30.70.3290">
    <property type="match status" value="1"/>
</dbReference>
<dbReference type="InterPro" id="IPR050091">
    <property type="entry name" value="PKS_NRPS_Biosynth_Enz"/>
</dbReference>
<dbReference type="InterPro" id="IPR029058">
    <property type="entry name" value="AB_hydrolase_fold"/>
</dbReference>
<dbReference type="Pfam" id="PF00698">
    <property type="entry name" value="Acyl_transf_1"/>
    <property type="match status" value="1"/>
</dbReference>
<dbReference type="InterPro" id="IPR009081">
    <property type="entry name" value="PP-bd_ACP"/>
</dbReference>
<dbReference type="PROSITE" id="PS52019">
    <property type="entry name" value="PKS_MFAS_DH"/>
    <property type="match status" value="1"/>
</dbReference>
<dbReference type="STRING" id="48697.A0A124GPY3"/>
<dbReference type="GO" id="GO:0005737">
    <property type="term" value="C:cytoplasm"/>
    <property type="evidence" value="ECO:0007669"/>
    <property type="project" value="TreeGrafter"/>
</dbReference>
<organism evidence="10 11">
    <name type="scientific">Penicillium freii</name>
    <dbReference type="NCBI Taxonomy" id="48697"/>
    <lineage>
        <taxon>Eukaryota</taxon>
        <taxon>Fungi</taxon>
        <taxon>Dikarya</taxon>
        <taxon>Ascomycota</taxon>
        <taxon>Pezizomycotina</taxon>
        <taxon>Eurotiomycetes</taxon>
        <taxon>Eurotiomycetidae</taxon>
        <taxon>Eurotiales</taxon>
        <taxon>Aspergillaceae</taxon>
        <taxon>Penicillium</taxon>
    </lineage>
</organism>
<reference evidence="10 11" key="1">
    <citation type="submission" date="2015-10" db="EMBL/GenBank/DDBJ databases">
        <title>Genome sequencing of Penicillium freii.</title>
        <authorList>
            <person name="Nguyen H.D."/>
            <person name="Visagie C.M."/>
            <person name="Seifert K.A."/>
        </authorList>
    </citation>
    <scope>NUCLEOTIDE SEQUENCE [LARGE SCALE GENOMIC DNA]</scope>
    <source>
        <strain evidence="10 11">DAOM 242723</strain>
    </source>
</reference>
<dbReference type="InterPro" id="IPR032088">
    <property type="entry name" value="SAT"/>
</dbReference>
<feature type="region of interest" description="Disordered" evidence="6">
    <location>
        <begin position="1860"/>
        <end position="1912"/>
    </location>
</feature>
<dbReference type="SUPFAM" id="SSF55048">
    <property type="entry name" value="Probable ACP-binding domain of malonyl-CoA ACP transacylase"/>
    <property type="match status" value="1"/>
</dbReference>
<feature type="compositionally biased region" description="Polar residues" evidence="6">
    <location>
        <begin position="1861"/>
        <end position="1895"/>
    </location>
</feature>
<feature type="region of interest" description="N-terminal hotdog fold" evidence="5">
    <location>
        <begin position="1275"/>
        <end position="1419"/>
    </location>
</feature>
<dbReference type="InterPro" id="IPR036736">
    <property type="entry name" value="ACP-like_sf"/>
</dbReference>
<evidence type="ECO:0000256" key="3">
    <source>
        <dbReference type="ARBA" id="ARBA00022679"/>
    </source>
</evidence>
<feature type="region of interest" description="C-terminal hotdog fold" evidence="5">
    <location>
        <begin position="1446"/>
        <end position="1594"/>
    </location>
</feature>
<sequence length="2180" mass="237725">MANQLNVYLFGDQTFEVSTKLPPLLHSKTSPLLEAFFEQAYLRLRSEISQLPARDRDTFPRFSSIAELLAWRNVQETLHQPIETVLTCIYQFAQFISEHDGFGKAYPSPRETCMSGLCTGALAAAAVSCCNTVSELLPVAVQTVLVALRTGICAVNAAKAVDPSEGKWSIVLHGLSQREVSDRLQEFSHSRRLPITSQPYVSASAENWLTISGPPRVLGLLRHLENFTTVHPRTISVFAPFHASHLFTKADIEAILSTTPEGVWGRYSAVQPVVSSTTGELIEGNNLRRRLEAALVQILLEPVQWNQLTQGVASVLSSSGASQFTINPVGTNASTALLAAFNSTAGLSNGTFAERVPQTTPVESNQRKPSGSTGRSKIAIVGLSGRFPSAENNEEFWDLIFQGLDVHKVVPDFHWNAQTHVDVTGKKKNTSATPYGCWLEHPAAFDAPFFNMSPREAPQVDPAQRIALMTAYEAIEQAGIVPDATPSTRKDRVGVFYGVTSNDWMEINSAQNIDTYFIPGGNRAFIPGRLNYFFKFSGPSYSVDTACSSSLASLHVACNALWRGDIDTAITGGTNVLTNPDFTAGLDRGHFLSRTGNCKTFDDGADGYCRGEGVGTVILKRLEDAEADKDPIHGIILGTYTNHSAEAESITRPHVGAQRDIFRKILNGCGVDPYSVSYVEMHGTGTQAGDAREMSSVLDTFVPTNTRHHRQPEQALYIGSVKANIGHGEAASGVSALIKVLLMMRNNTIPPHCGIKTKINSRFPPNLESRNVHIAKKPIPWKSAGNEPRRAFVNNFSAAGGNSAVLLEDKPDEVEIEGTDPRTTHLVAVSARSPASMAANLKSLMAYLEGQHDKPLFLPQLSYTTTARRMHHIHRVMLAGSTTTEIKRHLEAAILRGNGATRPKPPQKMVFAFTGQGAQYVGMARTLYQSFRQFRDDISCFDELSKALGFASFKEIIVDDSGRDMQEFSPVAVQLAIVCIQMALSRLLISWNVTPDAVVGHSLGEYAALNVAKVLSDADTILLVGRRAQLLEERCTLDTHSMLVVKAGLSEVQTALAGATYEIACVNTPEETVLAGPNEQVEGLQQILSGKGLKSKRLSVNFAYHSSQVDSILGDLEDVAGRAMFHQPTIPVISPLLSNVIEDVGIVGPEYLRRHCRQTVNFADALRSAKANGTITDGSVVVEIGPHSIVTGMVKATLGPAIAAVATLQRNKDDWTAMTDMLSSLYCAGIDLRWHEYHRDFAAAHKVLELPAYKWNLKDYWMQYVNDWCLGKGEPPLVGSSVEPLASTTIHKVVEERIDAITVESDMARADFNPLVQGHEVDGVPLCTPSVYADIALTVGKYLLQRYHPEMKDSLVDVSNMTVMKALIAKPGGPQPLRTFVTVDWAAEKAKGRFCSFDKKGQPTVEHASCEIYFTDRSRQEQLEQTASEKKTRMASMRKDLENGPTQRFNRAMVYKMISPLAQFHNDYRPLDEVIMDSNTNECTSRVSFKGVEAQGTFHTHPAYLDGLTQAGGFVMNCNDKNDLDVEVFVNHGWESLQVYEPLSKEQTYSTFCQMSEREKRKYQGDVTVFDESGRVVASYRGIVFQGVPRKVLRLFLTVDGVKPPRGQPQRKGNAEPAVAASKPSMPSVSAVSTKTTTVNATPSKPSMPSVSAVSTKTTTVNATPSKPSLVEPALKIISEESGFSLGDLTDDAVFADIGIDSLLSLVITSRFREELSLDMEFDDVFTRYTSVKELKNFLGQCGGAEDSASSDSIFEQPVVPEILQQASETSVTQPVAASSLSVGTDFDAALEIISEESGMAISDLTDDCVFADNGIDSLLSLVIVSRFREELDLDLEMDSIFIEYPTVKELKTLFKPAVSGSESESACPTPSVQLDRSDQENSGNPSSATSQGSDSEPDSADMKEEQSTSVPAATSVLLQGIPRVAERTLFLFPDGAGSATSYTGIPRLGLNMAVIGLNSPYYKIPELFKCTLDALIDSYINEVRRRQPTGPYHLGGWSAGGILAYRTAQKLIDAGEAVHNLLLIDSPVPKGLDRLPKHFYDYCNKLQLFGQPATSGGSERAAAKAPAWLVPHFNATIDTLHEYVATPLPVGKTPRTSIIWASESVMDGKNLPEMPPHPDDTEGMKFLTEARTDFSASGWKNLFPGGTIILDRTDGTNHFSMMRGEHGAKMAEFIGQALA</sequence>
<evidence type="ECO:0000256" key="1">
    <source>
        <dbReference type="ARBA" id="ARBA00022450"/>
    </source>
</evidence>
<dbReference type="InterPro" id="IPR016035">
    <property type="entry name" value="Acyl_Trfase/lysoPLipase"/>
</dbReference>
<dbReference type="PROSITE" id="PS50075">
    <property type="entry name" value="CARRIER"/>
    <property type="match status" value="2"/>
</dbReference>
<proteinExistence type="predicted"/>
<dbReference type="SUPFAM" id="SSF53474">
    <property type="entry name" value="alpha/beta-Hydrolases"/>
    <property type="match status" value="1"/>
</dbReference>
<keyword evidence="2" id="KW-0597">Phosphoprotein</keyword>
<evidence type="ECO:0000259" key="8">
    <source>
        <dbReference type="PROSITE" id="PS52004"/>
    </source>
</evidence>
<dbReference type="FunFam" id="3.10.129.110:FF:000001">
    <property type="entry name" value="Sterigmatocystin biosynthesis polyketide synthase"/>
    <property type="match status" value="1"/>
</dbReference>
<dbReference type="PANTHER" id="PTHR43775">
    <property type="entry name" value="FATTY ACID SYNTHASE"/>
    <property type="match status" value="1"/>
</dbReference>
<dbReference type="SUPFAM" id="SSF47336">
    <property type="entry name" value="ACP-like"/>
    <property type="match status" value="2"/>
</dbReference>
<dbReference type="Pfam" id="PF00550">
    <property type="entry name" value="PP-binding"/>
    <property type="match status" value="2"/>
</dbReference>
<evidence type="ECO:0000256" key="5">
    <source>
        <dbReference type="PROSITE-ProRule" id="PRU01363"/>
    </source>
</evidence>
<feature type="region of interest" description="Disordered" evidence="6">
    <location>
        <begin position="353"/>
        <end position="375"/>
    </location>
</feature>
<evidence type="ECO:0000313" key="10">
    <source>
        <dbReference type="EMBL" id="KUM56377.1"/>
    </source>
</evidence>
<name>A0A124GPY3_PENFR</name>
<dbReference type="Pfam" id="PF14765">
    <property type="entry name" value="PS-DH"/>
    <property type="match status" value="1"/>
</dbReference>
<dbReference type="InterPro" id="IPR049900">
    <property type="entry name" value="PKS_mFAS_DH"/>
</dbReference>
<dbReference type="CDD" id="cd00833">
    <property type="entry name" value="PKS"/>
    <property type="match status" value="1"/>
</dbReference>
<dbReference type="SUPFAM" id="SSF52151">
    <property type="entry name" value="FabD/lysophospholipase-like"/>
    <property type="match status" value="1"/>
</dbReference>
<dbReference type="InterPro" id="IPR049551">
    <property type="entry name" value="PKS_DH_C"/>
</dbReference>
<dbReference type="Pfam" id="PF02801">
    <property type="entry name" value="Ketoacyl-synt_C"/>
    <property type="match status" value="1"/>
</dbReference>
<dbReference type="PROSITE" id="PS00606">
    <property type="entry name" value="KS3_1"/>
    <property type="match status" value="1"/>
</dbReference>
<gene>
    <name evidence="10" type="ORF">ACN42_g10839</name>
</gene>
<dbReference type="EMBL" id="LLXE01000498">
    <property type="protein sequence ID" value="KUM56377.1"/>
    <property type="molecule type" value="Genomic_DNA"/>
</dbReference>
<dbReference type="InterPro" id="IPR014030">
    <property type="entry name" value="Ketoacyl_synth_N"/>
</dbReference>
<dbReference type="Pfam" id="PF00109">
    <property type="entry name" value="ketoacyl-synt"/>
    <property type="match status" value="1"/>
</dbReference>
<keyword evidence="1" id="KW-0596">Phosphopantetheine</keyword>
<dbReference type="InterPro" id="IPR018201">
    <property type="entry name" value="Ketoacyl_synth_AS"/>
</dbReference>
<dbReference type="Pfam" id="PF16073">
    <property type="entry name" value="SAT"/>
    <property type="match status" value="1"/>
</dbReference>
<evidence type="ECO:0000313" key="11">
    <source>
        <dbReference type="Proteomes" id="UP000055045"/>
    </source>
</evidence>
<evidence type="ECO:0008006" key="12">
    <source>
        <dbReference type="Google" id="ProtNLM"/>
    </source>
</evidence>
<dbReference type="InterPro" id="IPR001227">
    <property type="entry name" value="Ac_transferase_dom_sf"/>
</dbReference>
<evidence type="ECO:0000256" key="6">
    <source>
        <dbReference type="SAM" id="MobiDB-lite"/>
    </source>
</evidence>
<dbReference type="Gene3D" id="1.10.1200.10">
    <property type="entry name" value="ACP-like"/>
    <property type="match status" value="2"/>
</dbReference>
<feature type="domain" description="Carrier" evidence="7">
    <location>
        <begin position="1781"/>
        <end position="1859"/>
    </location>
</feature>
<feature type="domain" description="Carrier" evidence="7">
    <location>
        <begin position="1665"/>
        <end position="1743"/>
    </location>
</feature>
<dbReference type="InterPro" id="IPR014031">
    <property type="entry name" value="Ketoacyl_synth_C"/>
</dbReference>
<dbReference type="GO" id="GO:0004315">
    <property type="term" value="F:3-oxoacyl-[acyl-carrier-protein] synthase activity"/>
    <property type="evidence" value="ECO:0007669"/>
    <property type="project" value="InterPro"/>
</dbReference>
<protein>
    <recommendedName>
        <fullName evidence="12">Carrier domain-containing protein</fullName>
    </recommendedName>
</protein>
<keyword evidence="11" id="KW-1185">Reference proteome</keyword>
<accession>A0A124GPY3</accession>
<dbReference type="GO" id="GO:0017000">
    <property type="term" value="P:antibiotic biosynthetic process"/>
    <property type="evidence" value="ECO:0007669"/>
    <property type="project" value="UniProtKB-ARBA"/>
</dbReference>
<dbReference type="Gene3D" id="3.40.47.10">
    <property type="match status" value="1"/>
</dbReference>
<dbReference type="SUPFAM" id="SSF53901">
    <property type="entry name" value="Thiolase-like"/>
    <property type="match status" value="1"/>
</dbReference>
<dbReference type="Gene3D" id="3.40.50.1820">
    <property type="entry name" value="alpha/beta hydrolase"/>
    <property type="match status" value="1"/>
</dbReference>
<dbReference type="GO" id="GO:0006633">
    <property type="term" value="P:fatty acid biosynthetic process"/>
    <property type="evidence" value="ECO:0007669"/>
    <property type="project" value="InterPro"/>
</dbReference>
<dbReference type="SMART" id="SM00823">
    <property type="entry name" value="PKS_PP"/>
    <property type="match status" value="2"/>
</dbReference>
<dbReference type="Pfam" id="PF00975">
    <property type="entry name" value="Thioesterase"/>
    <property type="match status" value="1"/>
</dbReference>
<feature type="region of interest" description="Disordered" evidence="6">
    <location>
        <begin position="1603"/>
        <end position="1631"/>
    </location>
</feature>